<feature type="compositionally biased region" description="Basic and acidic residues" evidence="1">
    <location>
        <begin position="253"/>
        <end position="270"/>
    </location>
</feature>
<evidence type="ECO:0000313" key="2">
    <source>
        <dbReference type="EMBL" id="JAC62588.1"/>
    </source>
</evidence>
<gene>
    <name evidence="2" type="ORF">TSPGSL018_22952</name>
</gene>
<dbReference type="Pfam" id="PF07004">
    <property type="entry name" value="SHIPPO-rpt"/>
    <property type="match status" value="2"/>
</dbReference>
<evidence type="ECO:0000256" key="1">
    <source>
        <dbReference type="SAM" id="MobiDB-lite"/>
    </source>
</evidence>
<sequence length="393" mass="44743">MLLNLFSSDESSEEEDEEVVWTADTSVLEKEIDLNSYKRRYPAWSLGWKYEREFEEKCAPGPGVYEAPAEQYLKHTSRRAAEYTFGSRPLNLMGVAPGPSDYGPNLNHVRASHPKWTMRSKVRLDDGWLKKTPAPNLYRIKVDLTRASNPQISLGRRPDAAQRAEASPGPAHYSPQLGQREGPSFGLRVDEQAARTARRGMEPGPGSYSPSPPPRTSAPSYTWAKGADRFERQGPAAKPPRHSKGRPQGRAGPPRETRTSKLRQGLHDPRWVPQDRLPKPRMTREQLYDETDGGSWWPSPETCSKEEDVKLMEERYRKWDWRPPSGKALRNRDLPRVRETHNRKQIKNPYEEFASLLVPRGAAKGRTTKQCLSEERIAESLQNYNKFISLGSA</sequence>
<feature type="region of interest" description="Disordered" evidence="1">
    <location>
        <begin position="196"/>
        <end position="277"/>
    </location>
</feature>
<dbReference type="AlphaFoldDB" id="A0A061QSD0"/>
<feature type="region of interest" description="Disordered" evidence="1">
    <location>
        <begin position="149"/>
        <end position="184"/>
    </location>
</feature>
<dbReference type="PANTHER" id="PTHR21580">
    <property type="entry name" value="SHIPPO-1-RELATED"/>
    <property type="match status" value="1"/>
</dbReference>
<reference evidence="2" key="1">
    <citation type="submission" date="2014-05" db="EMBL/GenBank/DDBJ databases">
        <title>The transcriptome of the halophilic microalga Tetraselmis sp. GSL018 isolated from the Great Salt Lake, Utah.</title>
        <authorList>
            <person name="Jinkerson R.E."/>
            <person name="D'Adamo S."/>
            <person name="Posewitz M.C."/>
        </authorList>
    </citation>
    <scope>NUCLEOTIDE SEQUENCE</scope>
    <source>
        <strain evidence="2">GSL018</strain>
    </source>
</reference>
<feature type="compositionally biased region" description="Acidic residues" evidence="1">
    <location>
        <begin position="10"/>
        <end position="19"/>
    </location>
</feature>
<feature type="region of interest" description="Disordered" evidence="1">
    <location>
        <begin position="1"/>
        <end position="20"/>
    </location>
</feature>
<name>A0A061QSD0_9CHLO</name>
<organism evidence="2">
    <name type="scientific">Tetraselmis sp. GSL018</name>
    <dbReference type="NCBI Taxonomy" id="582737"/>
    <lineage>
        <taxon>Eukaryota</taxon>
        <taxon>Viridiplantae</taxon>
        <taxon>Chlorophyta</taxon>
        <taxon>core chlorophytes</taxon>
        <taxon>Chlorodendrophyceae</taxon>
        <taxon>Chlorodendrales</taxon>
        <taxon>Chlorodendraceae</taxon>
        <taxon>Tetraselmis</taxon>
    </lineage>
</organism>
<dbReference type="InterPro" id="IPR051291">
    <property type="entry name" value="CIMAP"/>
</dbReference>
<proteinExistence type="predicted"/>
<protein>
    <submittedName>
        <fullName evidence="2">Uncharacterized protein</fullName>
    </submittedName>
</protein>
<dbReference type="EMBL" id="GBEZ01024403">
    <property type="protein sequence ID" value="JAC62588.1"/>
    <property type="molecule type" value="Transcribed_RNA"/>
</dbReference>
<dbReference type="InterPro" id="IPR010736">
    <property type="entry name" value="SHIPPO-rpt"/>
</dbReference>
<accession>A0A061QSD0</accession>